<dbReference type="AlphaFoldDB" id="A0A0R2L206"/>
<gene>
    <name evidence="1" type="ORF">IV66_GL000870</name>
</gene>
<protein>
    <submittedName>
        <fullName evidence="1">Uncharacterized protein</fullName>
    </submittedName>
</protein>
<accession>A0A0R2L206</accession>
<dbReference type="EMBL" id="JQCN01000069">
    <property type="protein sequence ID" value="KRN95848.1"/>
    <property type="molecule type" value="Genomic_DNA"/>
</dbReference>
<dbReference type="STRING" id="449659.IV66_GL000870"/>
<dbReference type="PATRIC" id="fig|449659.4.peg.876"/>
<evidence type="ECO:0000313" key="2">
    <source>
        <dbReference type="Proteomes" id="UP000051886"/>
    </source>
</evidence>
<proteinExistence type="predicted"/>
<reference evidence="1 2" key="1">
    <citation type="journal article" date="2015" name="Genome Announc.">
        <title>Expanding the biotechnology potential of lactobacilli through comparative genomics of 213 strains and associated genera.</title>
        <authorList>
            <person name="Sun Z."/>
            <person name="Harris H.M."/>
            <person name="McCann A."/>
            <person name="Guo C."/>
            <person name="Argimon S."/>
            <person name="Zhang W."/>
            <person name="Yang X."/>
            <person name="Jeffery I.B."/>
            <person name="Cooney J.C."/>
            <person name="Kagawa T.F."/>
            <person name="Liu W."/>
            <person name="Song Y."/>
            <person name="Salvetti E."/>
            <person name="Wrobel A."/>
            <person name="Rasinkangas P."/>
            <person name="Parkhill J."/>
            <person name="Rea M.C."/>
            <person name="O'Sullivan O."/>
            <person name="Ritari J."/>
            <person name="Douillard F.P."/>
            <person name="Paul Ross R."/>
            <person name="Yang R."/>
            <person name="Briner A.E."/>
            <person name="Felis G.E."/>
            <person name="de Vos W.M."/>
            <person name="Barrangou R."/>
            <person name="Klaenhammer T.R."/>
            <person name="Caufield P.W."/>
            <person name="Cui Y."/>
            <person name="Zhang H."/>
            <person name="O'Toole P.W."/>
        </authorList>
    </citation>
    <scope>NUCLEOTIDE SEQUENCE [LARGE SCALE GENOMIC DNA]</scope>
    <source>
        <strain evidence="1 2">NBRC 103219</strain>
    </source>
</reference>
<organism evidence="1 2">
    <name type="scientific">Ligilactobacillus pobuzihii</name>
    <dbReference type="NCBI Taxonomy" id="449659"/>
    <lineage>
        <taxon>Bacteria</taxon>
        <taxon>Bacillati</taxon>
        <taxon>Bacillota</taxon>
        <taxon>Bacilli</taxon>
        <taxon>Lactobacillales</taxon>
        <taxon>Lactobacillaceae</taxon>
        <taxon>Ligilactobacillus</taxon>
    </lineage>
</organism>
<name>A0A0R2L206_9LACO</name>
<comment type="caution">
    <text evidence="1">The sequence shown here is derived from an EMBL/GenBank/DDBJ whole genome shotgun (WGS) entry which is preliminary data.</text>
</comment>
<sequence length="101" mass="12172">MKNDATYRKGVEQMTHDLDNEIIGYKLLVDFPDFALYADEHDNVVQRYSMDMVAKYDLEDKRYKFSPEMMAYLKNYISQYKSAEPEKKAIIKRYIKQQFLH</sequence>
<evidence type="ECO:0000313" key="1">
    <source>
        <dbReference type="EMBL" id="KRN95848.1"/>
    </source>
</evidence>
<keyword evidence="2" id="KW-1185">Reference proteome</keyword>
<dbReference type="Proteomes" id="UP000051886">
    <property type="component" value="Unassembled WGS sequence"/>
</dbReference>